<organism evidence="1 2">
    <name type="scientific">Deinobacterium chartae</name>
    <dbReference type="NCBI Taxonomy" id="521158"/>
    <lineage>
        <taxon>Bacteria</taxon>
        <taxon>Thermotogati</taxon>
        <taxon>Deinococcota</taxon>
        <taxon>Deinococci</taxon>
        <taxon>Deinococcales</taxon>
        <taxon>Deinococcaceae</taxon>
        <taxon>Deinobacterium</taxon>
    </lineage>
</organism>
<gene>
    <name evidence="1" type="ORF">HNR42_002977</name>
</gene>
<dbReference type="Proteomes" id="UP000569951">
    <property type="component" value="Unassembled WGS sequence"/>
</dbReference>
<comment type="caution">
    <text evidence="1">The sequence shown here is derived from an EMBL/GenBank/DDBJ whole genome shotgun (WGS) entry which is preliminary data.</text>
</comment>
<dbReference type="AlphaFoldDB" id="A0A841I1G1"/>
<dbReference type="EMBL" id="JACHHG010000012">
    <property type="protein sequence ID" value="MBB6099527.1"/>
    <property type="molecule type" value="Genomic_DNA"/>
</dbReference>
<accession>A0A841I1G1</accession>
<reference evidence="1 2" key="1">
    <citation type="submission" date="2020-08" db="EMBL/GenBank/DDBJ databases">
        <title>Genomic Encyclopedia of Type Strains, Phase IV (KMG-IV): sequencing the most valuable type-strain genomes for metagenomic binning, comparative biology and taxonomic classification.</title>
        <authorList>
            <person name="Goeker M."/>
        </authorList>
    </citation>
    <scope>NUCLEOTIDE SEQUENCE [LARGE SCALE GENOMIC DNA]</scope>
    <source>
        <strain evidence="1 2">DSM 21458</strain>
    </source>
</reference>
<dbReference type="RefSeq" id="WP_183988275.1">
    <property type="nucleotide sequence ID" value="NZ_JACHHG010000012.1"/>
</dbReference>
<keyword evidence="2" id="KW-1185">Reference proteome</keyword>
<sequence length="98" mass="10369">MKFLLMRGGQVNYSEALHPQAQRASVVVQTAEKDAPNAESGEATGGLPLEGWTLDLERLEDLVAFASELHGEVQVRPPVGGFTVGGTVLPVIDVARGD</sequence>
<protein>
    <submittedName>
        <fullName evidence="1">Uncharacterized protein</fullName>
    </submittedName>
</protein>
<evidence type="ECO:0000313" key="1">
    <source>
        <dbReference type="EMBL" id="MBB6099527.1"/>
    </source>
</evidence>
<evidence type="ECO:0000313" key="2">
    <source>
        <dbReference type="Proteomes" id="UP000569951"/>
    </source>
</evidence>
<proteinExistence type="predicted"/>
<name>A0A841I1G1_9DEIO</name>